<dbReference type="Gene3D" id="1.25.40.390">
    <property type="match status" value="1"/>
</dbReference>
<dbReference type="Proteomes" id="UP000812961">
    <property type="component" value="Unassembled WGS sequence"/>
</dbReference>
<feature type="domain" description="SusD-like N-terminal" evidence="7">
    <location>
        <begin position="27"/>
        <end position="224"/>
    </location>
</feature>
<keyword evidence="3" id="KW-0732">Signal</keyword>
<accession>A0ABS7GKI0</accession>
<name>A0ABS7GKI0_9BACT</name>
<reference evidence="8 9" key="1">
    <citation type="submission" date="2021-08" db="EMBL/GenBank/DDBJ databases">
        <title>The genome sequence of Chitinophaga sp. B61.</title>
        <authorList>
            <person name="Zhang X."/>
        </authorList>
    </citation>
    <scope>NUCLEOTIDE SEQUENCE [LARGE SCALE GENOMIC DNA]</scope>
    <source>
        <strain evidence="8 9">B61</strain>
    </source>
</reference>
<evidence type="ECO:0000259" key="6">
    <source>
        <dbReference type="Pfam" id="PF07980"/>
    </source>
</evidence>
<dbReference type="EMBL" id="JAICCF010000007">
    <property type="protein sequence ID" value="MBW8688239.1"/>
    <property type="molecule type" value="Genomic_DNA"/>
</dbReference>
<comment type="caution">
    <text evidence="8">The sequence shown here is derived from an EMBL/GenBank/DDBJ whole genome shotgun (WGS) entry which is preliminary data.</text>
</comment>
<dbReference type="InterPro" id="IPR011990">
    <property type="entry name" value="TPR-like_helical_dom_sf"/>
</dbReference>
<keyword evidence="9" id="KW-1185">Reference proteome</keyword>
<dbReference type="Pfam" id="PF07980">
    <property type="entry name" value="SusD_RagB"/>
    <property type="match status" value="1"/>
</dbReference>
<feature type="domain" description="RagB/SusD" evidence="6">
    <location>
        <begin position="307"/>
        <end position="615"/>
    </location>
</feature>
<evidence type="ECO:0000256" key="3">
    <source>
        <dbReference type="ARBA" id="ARBA00022729"/>
    </source>
</evidence>
<evidence type="ECO:0000256" key="1">
    <source>
        <dbReference type="ARBA" id="ARBA00004442"/>
    </source>
</evidence>
<comment type="similarity">
    <text evidence="2">Belongs to the SusD family.</text>
</comment>
<dbReference type="Pfam" id="PF14322">
    <property type="entry name" value="SusD-like_3"/>
    <property type="match status" value="1"/>
</dbReference>
<keyword evidence="5" id="KW-0998">Cell outer membrane</keyword>
<comment type="subcellular location">
    <subcellularLocation>
        <location evidence="1">Cell outer membrane</location>
    </subcellularLocation>
</comment>
<sequence length="615" mass="69979">MKQLLKRIYISVGIAGLFTLGACNTDFLNTKPLGEATKDDVWQDQALTEAFVNEIYNGLSSGGFLETMLSSATDESMFTHNYGMKNMGEATISPTDAEYVNTRSTFQWGEMYKRIRACNVFFQNINKVPFEKTATGERLRGEVFFLRAYFYHQLVRAYGGVPLVDIVYSLDDKDYTIERASFADCVEHIVKDCDSAAFYLRAKDASIIKGRATEGAALSLKSRILVYAASDLHDIPTASAKSTVIAAAPKPDVLGYTSGSRTERWQRAKAAAKAVMDLGRYSLAYPTPASPEEASNNYQQMFLGDNTESIFSRYFENEKSEAGGQIGLYNGLNGYHNWSGNTPTQLLIDDYEMSDGTPFNWGDASHKANPYRNRDPRFYASILYDGANWRQRPTDVAAKDPANQAQTGVYQVWEPDQQRVINSPGLDTRQGPIENWNGSFTGYYMKKFVDPNVDAQYFRQEVPYPFFRYTEVLFNYAEACMELGQEDEARQYLNMIRTRAGMPAITAAGAALKARFQREKEIEMVFEEQRFYDVRRWMIAPTTVGRALRGINVVGQLKPNVRVTLYQHDENNYTYTYTPVTLVNENRIWLDKMYFMPLHRDEMNRNNKLVQNPGY</sequence>
<evidence type="ECO:0000313" key="9">
    <source>
        <dbReference type="Proteomes" id="UP000812961"/>
    </source>
</evidence>
<evidence type="ECO:0000259" key="7">
    <source>
        <dbReference type="Pfam" id="PF14322"/>
    </source>
</evidence>
<organism evidence="8 9">
    <name type="scientific">Chitinophaga rhizophila</name>
    <dbReference type="NCBI Taxonomy" id="2866212"/>
    <lineage>
        <taxon>Bacteria</taxon>
        <taxon>Pseudomonadati</taxon>
        <taxon>Bacteroidota</taxon>
        <taxon>Chitinophagia</taxon>
        <taxon>Chitinophagales</taxon>
        <taxon>Chitinophagaceae</taxon>
        <taxon>Chitinophaga</taxon>
    </lineage>
</organism>
<evidence type="ECO:0000313" key="8">
    <source>
        <dbReference type="EMBL" id="MBW8688239.1"/>
    </source>
</evidence>
<proteinExistence type="inferred from homology"/>
<evidence type="ECO:0000256" key="2">
    <source>
        <dbReference type="ARBA" id="ARBA00006275"/>
    </source>
</evidence>
<gene>
    <name evidence="8" type="ORF">K1Y79_28145</name>
</gene>
<keyword evidence="4" id="KW-0472">Membrane</keyword>
<protein>
    <submittedName>
        <fullName evidence="8">RagB/SusD family nutrient uptake outer membrane protein</fullName>
    </submittedName>
</protein>
<evidence type="ECO:0000256" key="5">
    <source>
        <dbReference type="ARBA" id="ARBA00023237"/>
    </source>
</evidence>
<dbReference type="InterPro" id="IPR033985">
    <property type="entry name" value="SusD-like_N"/>
</dbReference>
<dbReference type="RefSeq" id="WP_220253568.1">
    <property type="nucleotide sequence ID" value="NZ_JAICCF010000007.1"/>
</dbReference>
<dbReference type="InterPro" id="IPR012944">
    <property type="entry name" value="SusD_RagB_dom"/>
</dbReference>
<evidence type="ECO:0000256" key="4">
    <source>
        <dbReference type="ARBA" id="ARBA00023136"/>
    </source>
</evidence>
<dbReference type="PROSITE" id="PS51257">
    <property type="entry name" value="PROKAR_LIPOPROTEIN"/>
    <property type="match status" value="1"/>
</dbReference>
<dbReference type="SUPFAM" id="SSF48452">
    <property type="entry name" value="TPR-like"/>
    <property type="match status" value="1"/>
</dbReference>